<dbReference type="STRING" id="634436.SAMN05216361_3493"/>
<evidence type="ECO:0000256" key="1">
    <source>
        <dbReference type="SAM" id="SignalP"/>
    </source>
</evidence>
<evidence type="ECO:0000313" key="3">
    <source>
        <dbReference type="Proteomes" id="UP000184520"/>
    </source>
</evidence>
<dbReference type="OrthoDB" id="9182001at2"/>
<name>A0A1M5PKF7_9ALTE</name>
<dbReference type="RefSeq" id="WP_073324469.1">
    <property type="nucleotide sequence ID" value="NZ_FQWD01000006.1"/>
</dbReference>
<gene>
    <name evidence="2" type="ORF">SAMN05216361_3493</name>
</gene>
<organism evidence="2 3">
    <name type="scientific">Marisediminitalea aggregata</name>
    <dbReference type="NCBI Taxonomy" id="634436"/>
    <lineage>
        <taxon>Bacteria</taxon>
        <taxon>Pseudomonadati</taxon>
        <taxon>Pseudomonadota</taxon>
        <taxon>Gammaproteobacteria</taxon>
        <taxon>Alteromonadales</taxon>
        <taxon>Alteromonadaceae</taxon>
        <taxon>Marisediminitalea</taxon>
    </lineage>
</organism>
<reference evidence="3" key="1">
    <citation type="submission" date="2016-11" db="EMBL/GenBank/DDBJ databases">
        <authorList>
            <person name="Varghese N."/>
            <person name="Submissions S."/>
        </authorList>
    </citation>
    <scope>NUCLEOTIDE SEQUENCE [LARGE SCALE GENOMIC DNA]</scope>
    <source>
        <strain evidence="3">CGMCC 1.8995</strain>
    </source>
</reference>
<sequence>MKTIFLTVFLFIFATAHSVCAEELFSVSSAERGISAFDFKVIEVKRAEGFSVLEIPGFQDRTASASRWMMCMYTELAVLRNKEMWASIYTDNSGDDVTIVFPQSTSLNDPAFDNVDLLGTEPQIVPVELFKKFCGLK</sequence>
<evidence type="ECO:0000313" key="2">
    <source>
        <dbReference type="EMBL" id="SHH02197.1"/>
    </source>
</evidence>
<proteinExistence type="predicted"/>
<dbReference type="Proteomes" id="UP000184520">
    <property type="component" value="Unassembled WGS sequence"/>
</dbReference>
<dbReference type="AlphaFoldDB" id="A0A1M5PKF7"/>
<feature type="signal peptide" evidence="1">
    <location>
        <begin position="1"/>
        <end position="21"/>
    </location>
</feature>
<accession>A0A1M5PKF7</accession>
<dbReference type="EMBL" id="FQWD01000006">
    <property type="protein sequence ID" value="SHH02197.1"/>
    <property type="molecule type" value="Genomic_DNA"/>
</dbReference>
<protein>
    <submittedName>
        <fullName evidence="2">Uncharacterized protein</fullName>
    </submittedName>
</protein>
<keyword evidence="3" id="KW-1185">Reference proteome</keyword>
<keyword evidence="1" id="KW-0732">Signal</keyword>
<feature type="chain" id="PRO_5012635446" evidence="1">
    <location>
        <begin position="22"/>
        <end position="137"/>
    </location>
</feature>